<organism evidence="6 7">
    <name type="scientific">Gordonia spumicola</name>
    <dbReference type="NCBI Taxonomy" id="589161"/>
    <lineage>
        <taxon>Bacteria</taxon>
        <taxon>Bacillati</taxon>
        <taxon>Actinomycetota</taxon>
        <taxon>Actinomycetes</taxon>
        <taxon>Mycobacteriales</taxon>
        <taxon>Gordoniaceae</taxon>
        <taxon>Gordonia</taxon>
    </lineage>
</organism>
<dbReference type="SUPFAM" id="SSF52540">
    <property type="entry name" value="P-loop containing nucleoside triphosphate hydrolases"/>
    <property type="match status" value="1"/>
</dbReference>
<keyword evidence="2 4" id="KW-0067">ATP-binding</keyword>
<dbReference type="Gene3D" id="1.10.8.60">
    <property type="match status" value="1"/>
</dbReference>
<keyword evidence="7" id="KW-1185">Reference proteome</keyword>
<dbReference type="PANTHER" id="PTHR23077">
    <property type="entry name" value="AAA-FAMILY ATPASE"/>
    <property type="match status" value="1"/>
</dbReference>
<dbReference type="Gene3D" id="3.40.50.300">
    <property type="entry name" value="P-loop containing nucleotide triphosphate hydrolases"/>
    <property type="match status" value="1"/>
</dbReference>
<evidence type="ECO:0000313" key="6">
    <source>
        <dbReference type="EMBL" id="GEE01495.1"/>
    </source>
</evidence>
<proteinExistence type="inferred from homology"/>
<dbReference type="SMART" id="SM00382">
    <property type="entry name" value="AAA"/>
    <property type="match status" value="1"/>
</dbReference>
<keyword evidence="1 4" id="KW-0547">Nucleotide-binding</keyword>
<keyword evidence="6" id="KW-0132">Cell division</keyword>
<sequence>MAEPDPVIAAIAAAVRAQPDVVDLRVHLVELLVERGRAAEALEHCGAGLALAPGDPRLVGLLRRCTDALAGVQNPPATEAPPVADGFDWSAAEDQIDGSEFVEAFASASPVPIAEDDVDGLETVGVRLADVGGMNDVKRQLDLTLFAPLRNPALAQAFRTSARGGLLLYGPPGCGKSFLATAVAGELGAKFYRVGISDVLHSHLGESEEALAAIFATARRNAPCVLFFDELDALGHRRGALRGDGLRTVVNQLLVEMDSGTTANDGVYILGATNHPWDVDVALRRPGRFDRMILVTPPDLDARVSILTYHLRDRPVVGVDLIDLARRTDGLTGADLMHVCNLATQYAMSASLASGRVEPVTMREVGSALSQVRSSAGAWFDTARSVLQFANSDGSFDELAKFMRGRR</sequence>
<dbReference type="InterPro" id="IPR003593">
    <property type="entry name" value="AAA+_ATPase"/>
</dbReference>
<evidence type="ECO:0000313" key="7">
    <source>
        <dbReference type="Proteomes" id="UP000444960"/>
    </source>
</evidence>
<dbReference type="Pfam" id="PF00004">
    <property type="entry name" value="AAA"/>
    <property type="match status" value="1"/>
</dbReference>
<evidence type="ECO:0000256" key="1">
    <source>
        <dbReference type="ARBA" id="ARBA00022741"/>
    </source>
</evidence>
<evidence type="ECO:0000256" key="2">
    <source>
        <dbReference type="ARBA" id="ARBA00022840"/>
    </source>
</evidence>
<gene>
    <name evidence="6" type="ORF">nbrc107696_19410</name>
</gene>
<dbReference type="PROSITE" id="PS00674">
    <property type="entry name" value="AAA"/>
    <property type="match status" value="1"/>
</dbReference>
<dbReference type="InterPro" id="IPR027417">
    <property type="entry name" value="P-loop_NTPase"/>
</dbReference>
<keyword evidence="6" id="KW-0131">Cell cycle</keyword>
<dbReference type="Proteomes" id="UP000444960">
    <property type="component" value="Unassembled WGS sequence"/>
</dbReference>
<evidence type="ECO:0000256" key="4">
    <source>
        <dbReference type="RuleBase" id="RU003651"/>
    </source>
</evidence>
<dbReference type="GO" id="GO:0005524">
    <property type="term" value="F:ATP binding"/>
    <property type="evidence" value="ECO:0007669"/>
    <property type="project" value="UniProtKB-KW"/>
</dbReference>
<name>A0A7I9V7Y9_9ACTN</name>
<dbReference type="EMBL" id="BJOV01000003">
    <property type="protein sequence ID" value="GEE01495.1"/>
    <property type="molecule type" value="Genomic_DNA"/>
</dbReference>
<dbReference type="SUPFAM" id="SSF48452">
    <property type="entry name" value="TPR-like"/>
    <property type="match status" value="1"/>
</dbReference>
<dbReference type="InterPro" id="IPR003960">
    <property type="entry name" value="ATPase_AAA_CS"/>
</dbReference>
<dbReference type="GO" id="GO:0051301">
    <property type="term" value="P:cell division"/>
    <property type="evidence" value="ECO:0007669"/>
    <property type="project" value="UniProtKB-KW"/>
</dbReference>
<dbReference type="FunFam" id="3.40.50.300:FF:001025">
    <property type="entry name" value="ATPase family, AAA domain-containing 2B"/>
    <property type="match status" value="1"/>
</dbReference>
<reference evidence="7" key="1">
    <citation type="submission" date="2019-06" db="EMBL/GenBank/DDBJ databases">
        <title>Gordonia isolated from sludge of a wastewater treatment plant.</title>
        <authorList>
            <person name="Tamura T."/>
            <person name="Aoyama K."/>
            <person name="Kang Y."/>
            <person name="Saito S."/>
            <person name="Akiyama N."/>
            <person name="Yazawa K."/>
            <person name="Gonoi T."/>
            <person name="Mikami Y."/>
        </authorList>
    </citation>
    <scope>NUCLEOTIDE SEQUENCE [LARGE SCALE GENOMIC DNA]</scope>
    <source>
        <strain evidence="7">NBRC 107696</strain>
    </source>
</reference>
<dbReference type="OrthoDB" id="9809379at2"/>
<keyword evidence="3" id="KW-0175">Coiled coil</keyword>
<dbReference type="Pfam" id="PF17862">
    <property type="entry name" value="AAA_lid_3"/>
    <property type="match status" value="1"/>
</dbReference>
<feature type="domain" description="AAA+ ATPase" evidence="5">
    <location>
        <begin position="162"/>
        <end position="299"/>
    </location>
</feature>
<dbReference type="RefSeq" id="WP_161895279.1">
    <property type="nucleotide sequence ID" value="NZ_BJOV01000003.1"/>
</dbReference>
<evidence type="ECO:0000259" key="5">
    <source>
        <dbReference type="SMART" id="SM00382"/>
    </source>
</evidence>
<protein>
    <submittedName>
        <fullName evidence="6">Cell division control protein 48 CDC48</fullName>
    </submittedName>
</protein>
<dbReference type="AlphaFoldDB" id="A0A7I9V7Y9"/>
<evidence type="ECO:0000256" key="3">
    <source>
        <dbReference type="ARBA" id="ARBA00023054"/>
    </source>
</evidence>
<dbReference type="InterPro" id="IPR011990">
    <property type="entry name" value="TPR-like_helical_dom_sf"/>
</dbReference>
<dbReference type="InterPro" id="IPR041569">
    <property type="entry name" value="AAA_lid_3"/>
</dbReference>
<comment type="caution">
    <text evidence="6">The sequence shown here is derived from an EMBL/GenBank/DDBJ whole genome shotgun (WGS) entry which is preliminary data.</text>
</comment>
<comment type="similarity">
    <text evidence="4">Belongs to the AAA ATPase family.</text>
</comment>
<dbReference type="InterPro" id="IPR050168">
    <property type="entry name" value="AAA_ATPase_domain"/>
</dbReference>
<dbReference type="InterPro" id="IPR003959">
    <property type="entry name" value="ATPase_AAA_core"/>
</dbReference>
<accession>A0A7I9V7Y9</accession>
<dbReference type="PANTHER" id="PTHR23077:SF171">
    <property type="entry name" value="NUCLEAR VALOSIN-CONTAINING PROTEIN-LIKE"/>
    <property type="match status" value="1"/>
</dbReference>
<dbReference type="GO" id="GO:0016887">
    <property type="term" value="F:ATP hydrolysis activity"/>
    <property type="evidence" value="ECO:0007669"/>
    <property type="project" value="InterPro"/>
</dbReference>